<keyword evidence="3" id="KW-1185">Reference proteome</keyword>
<evidence type="ECO:0000313" key="3">
    <source>
        <dbReference type="Proteomes" id="UP000054498"/>
    </source>
</evidence>
<dbReference type="RefSeq" id="XP_013894706.1">
    <property type="nucleotide sequence ID" value="XM_014039252.1"/>
</dbReference>
<dbReference type="GeneID" id="25729623"/>
<dbReference type="KEGG" id="mng:MNEG_12277"/>
<sequence>MHHLFFANPALQVLAEFDQAIAEYTEKATGPTKWPRLVAFLQRQYAHATSEWLSREAAAAAARLAEERAEAAAAAREAAGRVREYEARAAQAEARARSLAASEESLRDQLARERQRRAPLGGGWLNFGGCLGGPGAADADAGAGVPAQPVPAPPRR</sequence>
<evidence type="ECO:0000313" key="2">
    <source>
        <dbReference type="EMBL" id="KIY95686.1"/>
    </source>
</evidence>
<gene>
    <name evidence="2" type="ORF">MNEG_12277</name>
</gene>
<feature type="region of interest" description="Disordered" evidence="1">
    <location>
        <begin position="135"/>
        <end position="156"/>
    </location>
</feature>
<feature type="compositionally biased region" description="Low complexity" evidence="1">
    <location>
        <begin position="136"/>
        <end position="147"/>
    </location>
</feature>
<feature type="region of interest" description="Disordered" evidence="1">
    <location>
        <begin position="97"/>
        <end position="121"/>
    </location>
</feature>
<organism evidence="2 3">
    <name type="scientific">Monoraphidium neglectum</name>
    <dbReference type="NCBI Taxonomy" id="145388"/>
    <lineage>
        <taxon>Eukaryota</taxon>
        <taxon>Viridiplantae</taxon>
        <taxon>Chlorophyta</taxon>
        <taxon>core chlorophytes</taxon>
        <taxon>Chlorophyceae</taxon>
        <taxon>CS clade</taxon>
        <taxon>Sphaeropleales</taxon>
        <taxon>Selenastraceae</taxon>
        <taxon>Monoraphidium</taxon>
    </lineage>
</organism>
<evidence type="ECO:0000256" key="1">
    <source>
        <dbReference type="SAM" id="MobiDB-lite"/>
    </source>
</evidence>
<name>A0A0D2M302_9CHLO</name>
<accession>A0A0D2M302</accession>
<dbReference type="Proteomes" id="UP000054498">
    <property type="component" value="Unassembled WGS sequence"/>
</dbReference>
<protein>
    <submittedName>
        <fullName evidence="2">Uncharacterized protein</fullName>
    </submittedName>
</protein>
<feature type="compositionally biased region" description="Basic and acidic residues" evidence="1">
    <location>
        <begin position="104"/>
        <end position="113"/>
    </location>
</feature>
<proteinExistence type="predicted"/>
<dbReference type="AlphaFoldDB" id="A0A0D2M302"/>
<dbReference type="EMBL" id="KK103379">
    <property type="protein sequence ID" value="KIY95686.1"/>
    <property type="molecule type" value="Genomic_DNA"/>
</dbReference>
<reference evidence="2 3" key="1">
    <citation type="journal article" date="2013" name="BMC Genomics">
        <title>Reconstruction of the lipid metabolism for the microalga Monoraphidium neglectum from its genome sequence reveals characteristics suitable for biofuel production.</title>
        <authorList>
            <person name="Bogen C."/>
            <person name="Al-Dilaimi A."/>
            <person name="Albersmeier A."/>
            <person name="Wichmann J."/>
            <person name="Grundmann M."/>
            <person name="Rupp O."/>
            <person name="Lauersen K.J."/>
            <person name="Blifernez-Klassen O."/>
            <person name="Kalinowski J."/>
            <person name="Goesmann A."/>
            <person name="Mussgnug J.H."/>
            <person name="Kruse O."/>
        </authorList>
    </citation>
    <scope>NUCLEOTIDE SEQUENCE [LARGE SCALE GENOMIC DNA]</scope>
    <source>
        <strain evidence="2 3">SAG 48.87</strain>
    </source>
</reference>